<feature type="coiled-coil region" evidence="4">
    <location>
        <begin position="606"/>
        <end position="633"/>
    </location>
</feature>
<evidence type="ECO:0000259" key="6">
    <source>
        <dbReference type="PROSITE" id="PS50111"/>
    </source>
</evidence>
<feature type="region of interest" description="Disordered" evidence="5">
    <location>
        <begin position="435"/>
        <end position="469"/>
    </location>
</feature>
<feature type="compositionally biased region" description="Low complexity" evidence="5">
    <location>
        <begin position="435"/>
        <end position="447"/>
    </location>
</feature>
<dbReference type="PANTHER" id="PTHR43531">
    <property type="entry name" value="PROTEIN ICFG"/>
    <property type="match status" value="1"/>
</dbReference>
<dbReference type="InterPro" id="IPR051310">
    <property type="entry name" value="MCP_chemotaxis"/>
</dbReference>
<sequence length="693" mass="73594">MFKRFGVAEKTGVAIALLVLIGLAPAFMGPGPATPGLPQLVFLVAGAALWIWLIGAQRDELKPTVQVAQALGKGDFSSAALAGGEDGIGMLGTALNDLSQSMKRLVTGQQTMAKKHAEGWIDDQIDTSALPGNLKEIADGINHLVRSHIDVKMQIVDIVTAYAKNDFSRDMERLPGKKATITAAIDGVRDQLRQAQIDLVNNTRIKQALDKCSTSVMIANVDGNIVYMNESVTSMMANAESDIRKDLPQFRVSEIVGGSFDRFHKNPAHQRNMLGGLRSTYHTQIKVGGRTMALIASPILSATAERIGTVVEWKDRTAEVSVEGEIANVVDGAALGNFTNRIDASGKEGFFALLANGMNKLMDTSEVGLNEVVRMLKALSTGDLSQRITRDYAGTFGELKEYSNTTSEQLASIISDVRNAADALTSASEQVSSTAQSLSQSASEQASGVERTSSSVEQMSASVAQNTENARVTDGIASTSAKEAVEGGDAVTRTANAMKQIAAKIGIIDDIAYQTNLLALNAAIEAARAGEHGKGFAVVAAEVRKLAERSQVASKEIGELASTSVTMSERAGKLLDAMIPSIRKTSDLVQEITAASEEQTTGLSQISTAMSQLNQATQQNASASEELAATSEEMSGQAEQLQQLMEFFQVANTAKERPMKEPLRKLSASSSSSSSGGGRKAAALIDESHFKRF</sequence>
<comment type="similarity">
    <text evidence="2">Belongs to the methyl-accepting chemotaxis (MCP) protein family.</text>
</comment>
<dbReference type="CDD" id="cd11386">
    <property type="entry name" value="MCP_signal"/>
    <property type="match status" value="1"/>
</dbReference>
<dbReference type="InterPro" id="IPR000014">
    <property type="entry name" value="PAS"/>
</dbReference>
<dbReference type="Gene3D" id="1.10.287.950">
    <property type="entry name" value="Methyl-accepting chemotaxis protein"/>
    <property type="match status" value="1"/>
</dbReference>
<dbReference type="InterPro" id="IPR041395">
    <property type="entry name" value="McpB_HAMP_3rd"/>
</dbReference>
<dbReference type="Proteomes" id="UP001501353">
    <property type="component" value="Unassembled WGS sequence"/>
</dbReference>
<evidence type="ECO:0000313" key="9">
    <source>
        <dbReference type="EMBL" id="GAA4014582.1"/>
    </source>
</evidence>
<evidence type="ECO:0000259" key="8">
    <source>
        <dbReference type="PROSITE" id="PS50885"/>
    </source>
</evidence>
<keyword evidence="4" id="KW-0175">Coiled coil</keyword>
<evidence type="ECO:0000256" key="4">
    <source>
        <dbReference type="SAM" id="Coils"/>
    </source>
</evidence>
<dbReference type="InterPro" id="IPR054421">
    <property type="entry name" value="McpB_HAMP_2nd"/>
</dbReference>
<dbReference type="Pfam" id="PF00672">
    <property type="entry name" value="HAMP"/>
    <property type="match status" value="1"/>
</dbReference>
<dbReference type="PROSITE" id="PS50112">
    <property type="entry name" value="PAS"/>
    <property type="match status" value="1"/>
</dbReference>
<dbReference type="PROSITE" id="PS50111">
    <property type="entry name" value="CHEMOTAXIS_TRANSDUC_2"/>
    <property type="match status" value="1"/>
</dbReference>
<organism evidence="9 10">
    <name type="scientific">Actimicrobium antarcticum</name>
    <dbReference type="NCBI Taxonomy" id="1051899"/>
    <lineage>
        <taxon>Bacteria</taxon>
        <taxon>Pseudomonadati</taxon>
        <taxon>Pseudomonadota</taxon>
        <taxon>Betaproteobacteria</taxon>
        <taxon>Burkholderiales</taxon>
        <taxon>Oxalobacteraceae</taxon>
        <taxon>Actimicrobium</taxon>
    </lineage>
</organism>
<evidence type="ECO:0000256" key="1">
    <source>
        <dbReference type="ARBA" id="ARBA00022500"/>
    </source>
</evidence>
<dbReference type="PRINTS" id="PR00260">
    <property type="entry name" value="CHEMTRNSDUCR"/>
</dbReference>
<dbReference type="SUPFAM" id="SSF58104">
    <property type="entry name" value="Methyl-accepting chemotaxis protein (MCP) signaling domain"/>
    <property type="match status" value="1"/>
</dbReference>
<dbReference type="PANTHER" id="PTHR43531:SF11">
    <property type="entry name" value="METHYL-ACCEPTING CHEMOTAXIS PROTEIN 3"/>
    <property type="match status" value="1"/>
</dbReference>
<keyword evidence="10" id="KW-1185">Reference proteome</keyword>
<dbReference type="Pfam" id="PF18947">
    <property type="entry name" value="HAMP_2"/>
    <property type="match status" value="1"/>
</dbReference>
<protein>
    <submittedName>
        <fullName evidence="9">Methyl-accepting chemotaxis protein</fullName>
    </submittedName>
</protein>
<evidence type="ECO:0000256" key="3">
    <source>
        <dbReference type="PROSITE-ProRule" id="PRU00284"/>
    </source>
</evidence>
<evidence type="ECO:0000259" key="7">
    <source>
        <dbReference type="PROSITE" id="PS50112"/>
    </source>
</evidence>
<evidence type="ECO:0000256" key="2">
    <source>
        <dbReference type="ARBA" id="ARBA00029447"/>
    </source>
</evidence>
<reference evidence="10" key="1">
    <citation type="journal article" date="2019" name="Int. J. Syst. Evol. Microbiol.">
        <title>The Global Catalogue of Microorganisms (GCM) 10K type strain sequencing project: providing services to taxonomists for standard genome sequencing and annotation.</title>
        <authorList>
            <consortium name="The Broad Institute Genomics Platform"/>
            <consortium name="The Broad Institute Genome Sequencing Center for Infectious Disease"/>
            <person name="Wu L."/>
            <person name="Ma J."/>
        </authorList>
    </citation>
    <scope>NUCLEOTIDE SEQUENCE [LARGE SCALE GENOMIC DNA]</scope>
    <source>
        <strain evidence="10">JCM 16673</strain>
    </source>
</reference>
<feature type="compositionally biased region" description="Basic and acidic residues" evidence="5">
    <location>
        <begin position="655"/>
        <end position="664"/>
    </location>
</feature>
<dbReference type="Pfam" id="PF00015">
    <property type="entry name" value="MCPsignal"/>
    <property type="match status" value="1"/>
</dbReference>
<dbReference type="InterPro" id="IPR004089">
    <property type="entry name" value="MCPsignal_dom"/>
</dbReference>
<feature type="compositionally biased region" description="Polar residues" evidence="5">
    <location>
        <begin position="450"/>
        <end position="469"/>
    </location>
</feature>
<gene>
    <name evidence="9" type="ORF">GCM10022212_06240</name>
</gene>
<feature type="domain" description="Methyl-accepting transducer" evidence="6">
    <location>
        <begin position="420"/>
        <end position="635"/>
    </location>
</feature>
<dbReference type="SMART" id="SM00283">
    <property type="entry name" value="MA"/>
    <property type="match status" value="1"/>
</dbReference>
<dbReference type="InterPro" id="IPR004090">
    <property type="entry name" value="Chemotax_Me-accpt_rcpt"/>
</dbReference>
<dbReference type="SMART" id="SM00304">
    <property type="entry name" value="HAMP"/>
    <property type="match status" value="2"/>
</dbReference>
<feature type="domain" description="HAMP" evidence="8">
    <location>
        <begin position="369"/>
        <end position="415"/>
    </location>
</feature>
<feature type="domain" description="PAS" evidence="7">
    <location>
        <begin position="201"/>
        <end position="243"/>
    </location>
</feature>
<accession>A0ABP7SPB7</accession>
<dbReference type="Pfam" id="PF18575">
    <property type="entry name" value="HAMP_N3"/>
    <property type="match status" value="1"/>
</dbReference>
<dbReference type="Gene3D" id="1.20.120.1530">
    <property type="match status" value="1"/>
</dbReference>
<feature type="compositionally biased region" description="Low complexity" evidence="5">
    <location>
        <begin position="665"/>
        <end position="684"/>
    </location>
</feature>
<evidence type="ECO:0000256" key="5">
    <source>
        <dbReference type="SAM" id="MobiDB-lite"/>
    </source>
</evidence>
<dbReference type="PROSITE" id="PS50885">
    <property type="entry name" value="HAMP"/>
    <property type="match status" value="2"/>
</dbReference>
<dbReference type="RefSeq" id="WP_344761768.1">
    <property type="nucleotide sequence ID" value="NZ_BAAAZE010000005.1"/>
</dbReference>
<feature type="domain" description="HAMP" evidence="8">
    <location>
        <begin position="65"/>
        <end position="107"/>
    </location>
</feature>
<keyword evidence="1" id="KW-0145">Chemotaxis</keyword>
<proteinExistence type="inferred from homology"/>
<evidence type="ECO:0000313" key="10">
    <source>
        <dbReference type="Proteomes" id="UP001501353"/>
    </source>
</evidence>
<dbReference type="EMBL" id="BAAAZE010000005">
    <property type="protein sequence ID" value="GAA4014582.1"/>
    <property type="molecule type" value="Genomic_DNA"/>
</dbReference>
<comment type="caution">
    <text evidence="9">The sequence shown here is derived from an EMBL/GenBank/DDBJ whole genome shotgun (WGS) entry which is preliminary data.</text>
</comment>
<dbReference type="Pfam" id="PF21927">
    <property type="entry name" value="McpB_HAMP_2"/>
    <property type="match status" value="1"/>
</dbReference>
<keyword evidence="3" id="KW-0807">Transducer</keyword>
<feature type="region of interest" description="Disordered" evidence="5">
    <location>
        <begin position="655"/>
        <end position="693"/>
    </location>
</feature>
<dbReference type="InterPro" id="IPR003660">
    <property type="entry name" value="HAMP_dom"/>
</dbReference>
<dbReference type="Gene3D" id="3.30.450.20">
    <property type="entry name" value="PAS domain"/>
    <property type="match status" value="1"/>
</dbReference>
<name>A0ABP7SPB7_9BURK</name>